<proteinExistence type="inferred from homology"/>
<evidence type="ECO:0000313" key="10">
    <source>
        <dbReference type="EMBL" id="KAK7281674.1"/>
    </source>
</evidence>
<comment type="caution">
    <text evidence="10">The sequence shown here is derived from an EMBL/GenBank/DDBJ whole genome shotgun (WGS) entry which is preliminary data.</text>
</comment>
<evidence type="ECO:0000256" key="6">
    <source>
        <dbReference type="ARBA" id="ARBA00023136"/>
    </source>
</evidence>
<feature type="chain" id="PRO_5042846001" description="CASP-like protein" evidence="8">
    <location>
        <begin position="16"/>
        <end position="159"/>
    </location>
</feature>
<feature type="signal peptide" evidence="8">
    <location>
        <begin position="1"/>
        <end position="15"/>
    </location>
</feature>
<keyword evidence="6 7" id="KW-0472">Membrane</keyword>
<evidence type="ECO:0000259" key="9">
    <source>
        <dbReference type="Pfam" id="PF04535"/>
    </source>
</evidence>
<dbReference type="EMBL" id="JAYWIO010000002">
    <property type="protein sequence ID" value="KAK7281674.1"/>
    <property type="molecule type" value="Genomic_DNA"/>
</dbReference>
<dbReference type="AlphaFoldDB" id="A0AAN9FVD2"/>
<keyword evidence="3 7" id="KW-1003">Cell membrane</keyword>
<comment type="caution">
    <text evidence="7">Lacks conserved residue(s) required for the propagation of feature annotation.</text>
</comment>
<evidence type="ECO:0000256" key="5">
    <source>
        <dbReference type="ARBA" id="ARBA00022989"/>
    </source>
</evidence>
<name>A0AAN9FVD2_CROPI</name>
<dbReference type="Pfam" id="PF04535">
    <property type="entry name" value="CASP_dom"/>
    <property type="match status" value="1"/>
</dbReference>
<evidence type="ECO:0000256" key="7">
    <source>
        <dbReference type="RuleBase" id="RU361233"/>
    </source>
</evidence>
<dbReference type="GO" id="GO:0005886">
    <property type="term" value="C:plasma membrane"/>
    <property type="evidence" value="ECO:0007669"/>
    <property type="project" value="UniProtKB-SubCell"/>
</dbReference>
<comment type="subunit">
    <text evidence="7">Homodimer and heterodimers.</text>
</comment>
<keyword evidence="4 7" id="KW-0812">Transmembrane</keyword>
<gene>
    <name evidence="10" type="ORF">RIF29_09866</name>
</gene>
<dbReference type="Proteomes" id="UP001372338">
    <property type="component" value="Unassembled WGS sequence"/>
</dbReference>
<evidence type="ECO:0000313" key="11">
    <source>
        <dbReference type="Proteomes" id="UP001372338"/>
    </source>
</evidence>
<feature type="domain" description="Casparian strip membrane protein" evidence="9">
    <location>
        <begin position="1"/>
        <end position="52"/>
    </location>
</feature>
<evidence type="ECO:0000256" key="8">
    <source>
        <dbReference type="SAM" id="SignalP"/>
    </source>
</evidence>
<comment type="similarity">
    <text evidence="2 7">Belongs to the Casparian strip membrane proteins (CASP) family.</text>
</comment>
<evidence type="ECO:0000256" key="4">
    <source>
        <dbReference type="ARBA" id="ARBA00022692"/>
    </source>
</evidence>
<accession>A0AAN9FVD2</accession>
<organism evidence="10 11">
    <name type="scientific">Crotalaria pallida</name>
    <name type="common">Smooth rattlebox</name>
    <name type="synonym">Crotalaria striata</name>
    <dbReference type="NCBI Taxonomy" id="3830"/>
    <lineage>
        <taxon>Eukaryota</taxon>
        <taxon>Viridiplantae</taxon>
        <taxon>Streptophyta</taxon>
        <taxon>Embryophyta</taxon>
        <taxon>Tracheophyta</taxon>
        <taxon>Spermatophyta</taxon>
        <taxon>Magnoliopsida</taxon>
        <taxon>eudicotyledons</taxon>
        <taxon>Gunneridae</taxon>
        <taxon>Pentapetalae</taxon>
        <taxon>rosids</taxon>
        <taxon>fabids</taxon>
        <taxon>Fabales</taxon>
        <taxon>Fabaceae</taxon>
        <taxon>Papilionoideae</taxon>
        <taxon>50 kb inversion clade</taxon>
        <taxon>genistoids sensu lato</taxon>
        <taxon>core genistoids</taxon>
        <taxon>Crotalarieae</taxon>
        <taxon>Crotalaria</taxon>
    </lineage>
</organism>
<comment type="subcellular location">
    <subcellularLocation>
        <location evidence="1 7">Cell membrane</location>
        <topology evidence="1 7">Multi-pass membrane protein</topology>
    </subcellularLocation>
</comment>
<feature type="transmembrane region" description="Helical" evidence="7">
    <location>
        <begin position="85"/>
        <end position="112"/>
    </location>
</feature>
<sequence>MKALVFLAIANGLVADYSLIHGLRCAVSMARGSVIFSKPLAWAIFTGDQCLQVCLPYSTFFDICKKQIQMQNKHFQDFDWNHLDFIRLVSLLASLLSFVSLLISVLIFNVVLSEGELVWLKGHYQVSIPIIAYSVFTKRVNFFSSSAVCIMNKAHHKFQ</sequence>
<protein>
    <recommendedName>
        <fullName evidence="7">CASP-like protein</fullName>
    </recommendedName>
</protein>
<keyword evidence="5 7" id="KW-1133">Transmembrane helix</keyword>
<dbReference type="InterPro" id="IPR006702">
    <property type="entry name" value="CASP_dom"/>
</dbReference>
<keyword evidence="8" id="KW-0732">Signal</keyword>
<evidence type="ECO:0000256" key="2">
    <source>
        <dbReference type="ARBA" id="ARBA00007651"/>
    </source>
</evidence>
<evidence type="ECO:0000256" key="1">
    <source>
        <dbReference type="ARBA" id="ARBA00004651"/>
    </source>
</evidence>
<reference evidence="10 11" key="1">
    <citation type="submission" date="2024-01" db="EMBL/GenBank/DDBJ databases">
        <title>The genomes of 5 underutilized Papilionoideae crops provide insights into root nodulation and disease resistanc.</title>
        <authorList>
            <person name="Yuan L."/>
        </authorList>
    </citation>
    <scope>NUCLEOTIDE SEQUENCE [LARGE SCALE GENOMIC DNA]</scope>
    <source>
        <strain evidence="10">ZHUSHIDOU_FW_LH</strain>
        <tissue evidence="10">Leaf</tissue>
    </source>
</reference>
<evidence type="ECO:0000256" key="3">
    <source>
        <dbReference type="ARBA" id="ARBA00022475"/>
    </source>
</evidence>
<keyword evidence="11" id="KW-1185">Reference proteome</keyword>